<dbReference type="EMBL" id="MU858163">
    <property type="protein sequence ID" value="KAK4210888.1"/>
    <property type="molecule type" value="Genomic_DNA"/>
</dbReference>
<dbReference type="InterPro" id="IPR027796">
    <property type="entry name" value="OTT_1508_deam-like"/>
</dbReference>
<evidence type="ECO:0000313" key="1">
    <source>
        <dbReference type="EMBL" id="KAK4210888.1"/>
    </source>
</evidence>
<proteinExistence type="predicted"/>
<dbReference type="Pfam" id="PF14441">
    <property type="entry name" value="OTT_1508_deam"/>
    <property type="match status" value="1"/>
</dbReference>
<dbReference type="PANTHER" id="PTHR42037:SF1">
    <property type="match status" value="1"/>
</dbReference>
<dbReference type="PANTHER" id="PTHR42037">
    <property type="match status" value="1"/>
</dbReference>
<sequence>MAVNISTAAPVSRSASVRFYEAVIFLYCLIQVNYNNGTTTEPDLETATGKTPKDEFFCFVNKLAQICDSERGGDTITAFSVLQPGSIQYRFASNNRSHSDLEKVREYITDILTTLGQTPDERLDTIREDILGKVIMFNRGRVENYVGGVLKELDFCIQACESVDTASFATSAVALLNTISTLYTTPFETFLRQKSRHDSDPNSRTPWSDLRHHLGRLQSYSVAITVLLSVRHYRRSLFEDFSVVAIPSVAHVEDSTPNIRRSAAGIMQRMPAAIKTAYHACAGHLKSLDIDGAIKECARVSRFKPIVHCEINLFDSILRDNLLSEGDEPLRFYEEATFGRYIGCSKPTCRLCALYFAAHPTEVKVRPSHSNVYYKWRVPDVYENEGQHVKKQTEDILESMIKQVRNVILEGLSGIVKRKAHDSNSTPSNPYPYQTSIRSYGRIGIAEESLAGDVDGDDLAQRLGEMGL</sequence>
<reference evidence="1" key="1">
    <citation type="journal article" date="2023" name="Mol. Phylogenet. Evol.">
        <title>Genome-scale phylogeny and comparative genomics of the fungal order Sordariales.</title>
        <authorList>
            <person name="Hensen N."/>
            <person name="Bonometti L."/>
            <person name="Westerberg I."/>
            <person name="Brannstrom I.O."/>
            <person name="Guillou S."/>
            <person name="Cros-Aarteil S."/>
            <person name="Calhoun S."/>
            <person name="Haridas S."/>
            <person name="Kuo A."/>
            <person name="Mondo S."/>
            <person name="Pangilinan J."/>
            <person name="Riley R."/>
            <person name="LaButti K."/>
            <person name="Andreopoulos B."/>
            <person name="Lipzen A."/>
            <person name="Chen C."/>
            <person name="Yan M."/>
            <person name="Daum C."/>
            <person name="Ng V."/>
            <person name="Clum A."/>
            <person name="Steindorff A."/>
            <person name="Ohm R.A."/>
            <person name="Martin F."/>
            <person name="Silar P."/>
            <person name="Natvig D.O."/>
            <person name="Lalanne C."/>
            <person name="Gautier V."/>
            <person name="Ament-Velasquez S.L."/>
            <person name="Kruys A."/>
            <person name="Hutchinson M.I."/>
            <person name="Powell A.J."/>
            <person name="Barry K."/>
            <person name="Miller A.N."/>
            <person name="Grigoriev I.V."/>
            <person name="Debuchy R."/>
            <person name="Gladieux P."/>
            <person name="Hiltunen Thoren M."/>
            <person name="Johannesson H."/>
        </authorList>
    </citation>
    <scope>NUCLEOTIDE SEQUENCE</scope>
    <source>
        <strain evidence="1">PSN293</strain>
    </source>
</reference>
<comment type="caution">
    <text evidence="1">The sequence shown here is derived from an EMBL/GenBank/DDBJ whole genome shotgun (WGS) entry which is preliminary data.</text>
</comment>
<accession>A0AAN6Y1H3</accession>
<reference evidence="1" key="2">
    <citation type="submission" date="2023-05" db="EMBL/GenBank/DDBJ databases">
        <authorList>
            <consortium name="Lawrence Berkeley National Laboratory"/>
            <person name="Steindorff A."/>
            <person name="Hensen N."/>
            <person name="Bonometti L."/>
            <person name="Westerberg I."/>
            <person name="Brannstrom I.O."/>
            <person name="Guillou S."/>
            <person name="Cros-Aarteil S."/>
            <person name="Calhoun S."/>
            <person name="Haridas S."/>
            <person name="Kuo A."/>
            <person name="Mondo S."/>
            <person name="Pangilinan J."/>
            <person name="Riley R."/>
            <person name="Labutti K."/>
            <person name="Andreopoulos B."/>
            <person name="Lipzen A."/>
            <person name="Chen C."/>
            <person name="Yanf M."/>
            <person name="Daum C."/>
            <person name="Ng V."/>
            <person name="Clum A."/>
            <person name="Ohm R."/>
            <person name="Martin F."/>
            <person name="Silar P."/>
            <person name="Natvig D."/>
            <person name="Lalanne C."/>
            <person name="Gautier V."/>
            <person name="Ament-Velasquez S.L."/>
            <person name="Kruys A."/>
            <person name="Hutchinson M.I."/>
            <person name="Powell A.J."/>
            <person name="Barry K."/>
            <person name="Miller A.N."/>
            <person name="Grigoriev I.V."/>
            <person name="Debuchy R."/>
            <person name="Gladieux P."/>
            <person name="Thoren M.H."/>
            <person name="Johannesson H."/>
        </authorList>
    </citation>
    <scope>NUCLEOTIDE SEQUENCE</scope>
    <source>
        <strain evidence="1">PSN293</strain>
    </source>
</reference>
<dbReference type="Proteomes" id="UP001301769">
    <property type="component" value="Unassembled WGS sequence"/>
</dbReference>
<gene>
    <name evidence="1" type="ORF">QBC37DRAFT_291582</name>
</gene>
<dbReference type="AlphaFoldDB" id="A0AAN6Y1H3"/>
<keyword evidence="2" id="KW-1185">Reference proteome</keyword>
<evidence type="ECO:0000313" key="2">
    <source>
        <dbReference type="Proteomes" id="UP001301769"/>
    </source>
</evidence>
<protein>
    <submittedName>
        <fullName evidence="1">Uncharacterized protein</fullName>
    </submittedName>
</protein>
<organism evidence="1 2">
    <name type="scientific">Rhypophila decipiens</name>
    <dbReference type="NCBI Taxonomy" id="261697"/>
    <lineage>
        <taxon>Eukaryota</taxon>
        <taxon>Fungi</taxon>
        <taxon>Dikarya</taxon>
        <taxon>Ascomycota</taxon>
        <taxon>Pezizomycotina</taxon>
        <taxon>Sordariomycetes</taxon>
        <taxon>Sordariomycetidae</taxon>
        <taxon>Sordariales</taxon>
        <taxon>Naviculisporaceae</taxon>
        <taxon>Rhypophila</taxon>
    </lineage>
</organism>
<name>A0AAN6Y1H3_9PEZI</name>